<gene>
    <name evidence="4" type="ORF">UFOPK2602_00021</name>
    <name evidence="5" type="ORF">UFOPK2806_01056</name>
    <name evidence="6" type="ORF">UFOPK3417_00681</name>
    <name evidence="7" type="ORF">UFOPK4306_00476</name>
</gene>
<feature type="compositionally biased region" description="Polar residues" evidence="2">
    <location>
        <begin position="20"/>
        <end position="37"/>
    </location>
</feature>
<feature type="compositionally biased region" description="Polar residues" evidence="2">
    <location>
        <begin position="97"/>
        <end position="106"/>
    </location>
</feature>
<keyword evidence="3" id="KW-0812">Transmembrane</keyword>
<accession>A0A6J6NY35</accession>
<evidence type="ECO:0000313" key="4">
    <source>
        <dbReference type="EMBL" id="CAB4691277.1"/>
    </source>
</evidence>
<feature type="region of interest" description="Disordered" evidence="2">
    <location>
        <begin position="1"/>
        <end position="48"/>
    </location>
</feature>
<keyword evidence="1" id="KW-0175">Coiled coil</keyword>
<proteinExistence type="predicted"/>
<feature type="region of interest" description="Disordered" evidence="2">
    <location>
        <begin position="87"/>
        <end position="106"/>
    </location>
</feature>
<protein>
    <submittedName>
        <fullName evidence="4">Unannotated protein</fullName>
    </submittedName>
</protein>
<keyword evidence="3" id="KW-1133">Transmembrane helix</keyword>
<sequence>MSAAAAQRLERRSDIAPRRANTSAHTRPETRPQTQRGASPAIRQPQLRRRVVHLAAPSTLERRATSRPLPADLAALSQVQVFRPRAESGAVARSEQRQASRTNLRSVPQRRRIASILAPALVVVFLAMLGVTTFQTRMAEEQVKLDQLQVKVDKARELHQSLERERAELRSPVHLGREAATMKMSAADAVGFVTVDAQTYTEVLAASAAMPLDESGARP</sequence>
<keyword evidence="3" id="KW-0472">Membrane</keyword>
<evidence type="ECO:0000256" key="3">
    <source>
        <dbReference type="SAM" id="Phobius"/>
    </source>
</evidence>
<dbReference type="EMBL" id="CAFBQP010000013">
    <property type="protein sequence ID" value="CAB5055813.1"/>
    <property type="molecule type" value="Genomic_DNA"/>
</dbReference>
<dbReference type="AlphaFoldDB" id="A0A6J6NY35"/>
<evidence type="ECO:0000313" key="6">
    <source>
        <dbReference type="EMBL" id="CAB4869736.1"/>
    </source>
</evidence>
<feature type="compositionally biased region" description="Basic and acidic residues" evidence="2">
    <location>
        <begin position="8"/>
        <end position="17"/>
    </location>
</feature>
<reference evidence="4" key="1">
    <citation type="submission" date="2020-05" db="EMBL/GenBank/DDBJ databases">
        <authorList>
            <person name="Chiriac C."/>
            <person name="Salcher M."/>
            <person name="Ghai R."/>
            <person name="Kavagutti S V."/>
        </authorList>
    </citation>
    <scope>NUCLEOTIDE SEQUENCE</scope>
</reference>
<name>A0A6J6NY35_9ZZZZ</name>
<organism evidence="4">
    <name type="scientific">freshwater metagenome</name>
    <dbReference type="NCBI Taxonomy" id="449393"/>
    <lineage>
        <taxon>unclassified sequences</taxon>
        <taxon>metagenomes</taxon>
        <taxon>ecological metagenomes</taxon>
    </lineage>
</organism>
<evidence type="ECO:0000313" key="5">
    <source>
        <dbReference type="EMBL" id="CAB4751758.1"/>
    </source>
</evidence>
<dbReference type="EMBL" id="CAEZXX010000001">
    <property type="protein sequence ID" value="CAB4691277.1"/>
    <property type="molecule type" value="Genomic_DNA"/>
</dbReference>
<feature type="transmembrane region" description="Helical" evidence="3">
    <location>
        <begin position="113"/>
        <end position="134"/>
    </location>
</feature>
<evidence type="ECO:0000313" key="7">
    <source>
        <dbReference type="EMBL" id="CAB5055813.1"/>
    </source>
</evidence>
<dbReference type="EMBL" id="CAFBLR010000048">
    <property type="protein sequence ID" value="CAB4869736.1"/>
    <property type="molecule type" value="Genomic_DNA"/>
</dbReference>
<evidence type="ECO:0000256" key="2">
    <source>
        <dbReference type="SAM" id="MobiDB-lite"/>
    </source>
</evidence>
<dbReference type="EMBL" id="CAEZYY010000011">
    <property type="protein sequence ID" value="CAB4751758.1"/>
    <property type="molecule type" value="Genomic_DNA"/>
</dbReference>
<evidence type="ECO:0000256" key="1">
    <source>
        <dbReference type="SAM" id="Coils"/>
    </source>
</evidence>
<feature type="coiled-coil region" evidence="1">
    <location>
        <begin position="138"/>
        <end position="165"/>
    </location>
</feature>